<evidence type="ECO:0000313" key="2">
    <source>
        <dbReference type="EMBL" id="EJT69458.1"/>
    </source>
</evidence>
<dbReference type="HOGENOM" id="CLU_1586578_0_0_1"/>
<sequence length="168" mass="18227">MPNNPPRTDLLAATRSPHAPLFYFVNGMAHPDEGGLLDGSAFEILDEPDDTIVRLYDTHMDSCEAVWGGGMLTPSPPHPTTSHQDSPCPPPASAAAFAAAQPYTHLPRHFTKWDVTVENGTSPQYTSSPARQAPRRSTFRAGAHSSRGRWDDGGKVPAAYPRAARRLQ</sequence>
<reference evidence="2" key="2">
    <citation type="submission" date="2010-07" db="EMBL/GenBank/DDBJ databases">
        <authorList>
            <consortium name="The Broad Institute Genome Sequencing Platform"/>
            <consortium name="Broad Institute Genome Sequencing Center for Infectious Disease"/>
            <person name="Ma L.-J."/>
            <person name="Dead R."/>
            <person name="Young S."/>
            <person name="Zeng Q."/>
            <person name="Koehrsen M."/>
            <person name="Alvarado L."/>
            <person name="Berlin A."/>
            <person name="Chapman S.B."/>
            <person name="Chen Z."/>
            <person name="Freedman E."/>
            <person name="Gellesch M."/>
            <person name="Goldberg J."/>
            <person name="Griggs A."/>
            <person name="Gujja S."/>
            <person name="Heilman E.R."/>
            <person name="Heiman D."/>
            <person name="Hepburn T."/>
            <person name="Howarth C."/>
            <person name="Jen D."/>
            <person name="Larson L."/>
            <person name="Mehta T."/>
            <person name="Neiman D."/>
            <person name="Pearson M."/>
            <person name="Roberts A."/>
            <person name="Saif S."/>
            <person name="Shea T."/>
            <person name="Shenoy N."/>
            <person name="Sisk P."/>
            <person name="Stolte C."/>
            <person name="Sykes S."/>
            <person name="Walk T."/>
            <person name="White J."/>
            <person name="Yandava C."/>
            <person name="Haas B."/>
            <person name="Nusbaum C."/>
            <person name="Birren B."/>
        </authorList>
    </citation>
    <scope>NUCLEOTIDE SEQUENCE</scope>
    <source>
        <strain evidence="2">R3-111a-1</strain>
    </source>
</reference>
<reference evidence="2" key="3">
    <citation type="submission" date="2010-09" db="EMBL/GenBank/DDBJ databases">
        <title>Annotation of Gaeumannomyces graminis var. tritici R3-111a-1.</title>
        <authorList>
            <consortium name="The Broad Institute Genome Sequencing Platform"/>
            <person name="Ma L.-J."/>
            <person name="Dead R."/>
            <person name="Young S.K."/>
            <person name="Zeng Q."/>
            <person name="Gargeya S."/>
            <person name="Fitzgerald M."/>
            <person name="Haas B."/>
            <person name="Abouelleil A."/>
            <person name="Alvarado L."/>
            <person name="Arachchi H.M."/>
            <person name="Berlin A."/>
            <person name="Brown A."/>
            <person name="Chapman S.B."/>
            <person name="Chen Z."/>
            <person name="Dunbar C."/>
            <person name="Freedman E."/>
            <person name="Gearin G."/>
            <person name="Gellesch M."/>
            <person name="Goldberg J."/>
            <person name="Griggs A."/>
            <person name="Gujja S."/>
            <person name="Heiman D."/>
            <person name="Howarth C."/>
            <person name="Larson L."/>
            <person name="Lui A."/>
            <person name="MacDonald P.J.P."/>
            <person name="Mehta T."/>
            <person name="Montmayeur A."/>
            <person name="Murphy C."/>
            <person name="Neiman D."/>
            <person name="Pearson M."/>
            <person name="Priest M."/>
            <person name="Roberts A."/>
            <person name="Saif S."/>
            <person name="Shea T."/>
            <person name="Shenoy N."/>
            <person name="Sisk P."/>
            <person name="Stolte C."/>
            <person name="Sykes S."/>
            <person name="Yandava C."/>
            <person name="Wortman J."/>
            <person name="Nusbaum C."/>
            <person name="Birren B."/>
        </authorList>
    </citation>
    <scope>NUCLEOTIDE SEQUENCE</scope>
    <source>
        <strain evidence="2">R3-111a-1</strain>
    </source>
</reference>
<dbReference type="Proteomes" id="UP000006039">
    <property type="component" value="Unassembled WGS sequence"/>
</dbReference>
<dbReference type="eggNOG" id="ENOG502R7PP">
    <property type="taxonomic scope" value="Eukaryota"/>
</dbReference>
<feature type="compositionally biased region" description="Polar residues" evidence="1">
    <location>
        <begin position="121"/>
        <end position="130"/>
    </location>
</feature>
<dbReference type="STRING" id="644352.J3PHU6"/>
<dbReference type="EMBL" id="GL385404">
    <property type="protein sequence ID" value="EJT69458.1"/>
    <property type="molecule type" value="Genomic_DNA"/>
</dbReference>
<dbReference type="OrthoDB" id="3029470at2759"/>
<gene>
    <name evidence="3" type="primary">20353535</name>
    <name evidence="2" type="ORF">GGTG_13077</name>
</gene>
<dbReference type="AlphaFoldDB" id="J3PHU6"/>
<accession>J3PHU6</accession>
<reference evidence="3" key="5">
    <citation type="submission" date="2018-04" db="UniProtKB">
        <authorList>
            <consortium name="EnsemblFungi"/>
        </authorList>
    </citation>
    <scope>IDENTIFICATION</scope>
    <source>
        <strain evidence="3">R3-111a-1</strain>
    </source>
</reference>
<dbReference type="GeneID" id="20353535"/>
<dbReference type="EnsemblFungi" id="EJT69458">
    <property type="protein sequence ID" value="EJT69458"/>
    <property type="gene ID" value="GGTG_13077"/>
</dbReference>
<evidence type="ECO:0000313" key="3">
    <source>
        <dbReference type="EnsemblFungi" id="EJT69458"/>
    </source>
</evidence>
<evidence type="ECO:0000313" key="4">
    <source>
        <dbReference type="Proteomes" id="UP000006039"/>
    </source>
</evidence>
<name>J3PHU6_GAET3</name>
<keyword evidence="4" id="KW-1185">Reference proteome</keyword>
<feature type="region of interest" description="Disordered" evidence="1">
    <location>
        <begin position="121"/>
        <end position="168"/>
    </location>
</feature>
<reference evidence="4" key="1">
    <citation type="submission" date="2010-07" db="EMBL/GenBank/DDBJ databases">
        <title>The genome sequence of Gaeumannomyces graminis var. tritici strain R3-111a-1.</title>
        <authorList>
            <consortium name="The Broad Institute Genome Sequencing Platform"/>
            <person name="Ma L.-J."/>
            <person name="Dead R."/>
            <person name="Young S."/>
            <person name="Zeng Q."/>
            <person name="Koehrsen M."/>
            <person name="Alvarado L."/>
            <person name="Berlin A."/>
            <person name="Chapman S.B."/>
            <person name="Chen Z."/>
            <person name="Freedman E."/>
            <person name="Gellesch M."/>
            <person name="Goldberg J."/>
            <person name="Griggs A."/>
            <person name="Gujja S."/>
            <person name="Heilman E.R."/>
            <person name="Heiman D."/>
            <person name="Hepburn T."/>
            <person name="Howarth C."/>
            <person name="Jen D."/>
            <person name="Larson L."/>
            <person name="Mehta T."/>
            <person name="Neiman D."/>
            <person name="Pearson M."/>
            <person name="Roberts A."/>
            <person name="Saif S."/>
            <person name="Shea T."/>
            <person name="Shenoy N."/>
            <person name="Sisk P."/>
            <person name="Stolte C."/>
            <person name="Sykes S."/>
            <person name="Walk T."/>
            <person name="White J."/>
            <person name="Yandava C."/>
            <person name="Haas B."/>
            <person name="Nusbaum C."/>
            <person name="Birren B."/>
        </authorList>
    </citation>
    <scope>NUCLEOTIDE SEQUENCE [LARGE SCALE GENOMIC DNA]</scope>
    <source>
        <strain evidence="4">R3-111a-1</strain>
    </source>
</reference>
<evidence type="ECO:0000256" key="1">
    <source>
        <dbReference type="SAM" id="MobiDB-lite"/>
    </source>
</evidence>
<dbReference type="RefSeq" id="XP_009229243.1">
    <property type="nucleotide sequence ID" value="XM_009230979.1"/>
</dbReference>
<dbReference type="VEuPathDB" id="FungiDB:GGTG_13077"/>
<protein>
    <submittedName>
        <fullName evidence="2 3">Uncharacterized protein</fullName>
    </submittedName>
</protein>
<organism evidence="2">
    <name type="scientific">Gaeumannomyces tritici (strain R3-111a-1)</name>
    <name type="common">Wheat and barley take-all root rot fungus</name>
    <name type="synonym">Gaeumannomyces graminis var. tritici</name>
    <dbReference type="NCBI Taxonomy" id="644352"/>
    <lineage>
        <taxon>Eukaryota</taxon>
        <taxon>Fungi</taxon>
        <taxon>Dikarya</taxon>
        <taxon>Ascomycota</taxon>
        <taxon>Pezizomycotina</taxon>
        <taxon>Sordariomycetes</taxon>
        <taxon>Sordariomycetidae</taxon>
        <taxon>Magnaporthales</taxon>
        <taxon>Magnaporthaceae</taxon>
        <taxon>Gaeumannomyces</taxon>
    </lineage>
</organism>
<proteinExistence type="predicted"/>
<reference evidence="3" key="4">
    <citation type="journal article" date="2015" name="G3 (Bethesda)">
        <title>Genome sequences of three phytopathogenic species of the Magnaporthaceae family of fungi.</title>
        <authorList>
            <person name="Okagaki L.H."/>
            <person name="Nunes C.C."/>
            <person name="Sailsbery J."/>
            <person name="Clay B."/>
            <person name="Brown D."/>
            <person name="John T."/>
            <person name="Oh Y."/>
            <person name="Young N."/>
            <person name="Fitzgerald M."/>
            <person name="Haas B.J."/>
            <person name="Zeng Q."/>
            <person name="Young S."/>
            <person name="Adiconis X."/>
            <person name="Fan L."/>
            <person name="Levin J.Z."/>
            <person name="Mitchell T.K."/>
            <person name="Okubara P.A."/>
            <person name="Farman M.L."/>
            <person name="Kohn L.M."/>
            <person name="Birren B."/>
            <person name="Ma L.-J."/>
            <person name="Dean R.A."/>
        </authorList>
    </citation>
    <scope>NUCLEOTIDE SEQUENCE</scope>
    <source>
        <strain evidence="3">R3-111a-1</strain>
    </source>
</reference>